<evidence type="ECO:0000256" key="5">
    <source>
        <dbReference type="ARBA" id="ARBA00023172"/>
    </source>
</evidence>
<keyword evidence="9" id="KW-1185">Reference proteome</keyword>
<dbReference type="PANTHER" id="PTHR33217">
    <property type="entry name" value="TRANSPOSASE FOR INSERTION SEQUENCE ELEMENT IS1081"/>
    <property type="match status" value="1"/>
</dbReference>
<reference evidence="8" key="2">
    <citation type="submission" date="2020-09" db="EMBL/GenBank/DDBJ databases">
        <authorList>
            <person name="Sun Q."/>
            <person name="Zhou Y."/>
        </authorList>
    </citation>
    <scope>NUCLEOTIDE SEQUENCE</scope>
    <source>
        <strain evidence="8">CGMCC 1.15290</strain>
    </source>
</reference>
<dbReference type="Pfam" id="PF00872">
    <property type="entry name" value="Transposase_mut"/>
    <property type="match status" value="1"/>
</dbReference>
<evidence type="ECO:0000256" key="3">
    <source>
        <dbReference type="ARBA" id="ARBA00022578"/>
    </source>
</evidence>
<comment type="caution">
    <text evidence="8">The sequence shown here is derived from an EMBL/GenBank/DDBJ whole genome shotgun (WGS) entry which is preliminary data.</text>
</comment>
<sequence>MEQENSEKRPFNFREFEDEAVNQLRAGRPLEGKDGVLAPLIKRLIEASLAGELDAHIQQEQSPNRRNGKTSKKVKTGFGPVEIATPRDRNSSFEPQTLAKRQTVLGEALDNKVISMYGKGMSYNDICSHLEELYGLLVSPATLSSITDRVLEDVKSWQSRPLESVYTIVWLDAIHYKVKEQGSIVSKAVYCVIGLNKEGVKDLLGLYVGESEGARFWLQVLTDIQNRGVKDIFIACIDNLKGFAEAIESIYPQTEVQLCTIHQVRNTTKMVASKDMKKVMADLKEIYQAVNLELAETALTALEAKWSNKYPLLTKSWRTNWLRLSQHFKYPQEIRRIIYTTNMIESFHSQLRKVTKAKRVFHSDQSLLKLLYLVFRENQKGWVAPVKGWKLIQAQMAIIFEQRYL</sequence>
<dbReference type="PANTHER" id="PTHR33217:SF8">
    <property type="entry name" value="MUTATOR FAMILY TRANSPOSASE"/>
    <property type="match status" value="1"/>
</dbReference>
<keyword evidence="4 6" id="KW-0238">DNA-binding</keyword>
<protein>
    <recommendedName>
        <fullName evidence="6">Mutator family transposase</fullName>
    </recommendedName>
</protein>
<evidence type="ECO:0000256" key="1">
    <source>
        <dbReference type="ARBA" id="ARBA00002190"/>
    </source>
</evidence>
<dbReference type="EMBL" id="BMIB01000014">
    <property type="protein sequence ID" value="GGH83588.1"/>
    <property type="molecule type" value="Genomic_DNA"/>
</dbReference>
<keyword evidence="5 6" id="KW-0233">DNA recombination</keyword>
<dbReference type="RefSeq" id="WP_188959468.1">
    <property type="nucleotide sequence ID" value="NZ_BMIB01000014.1"/>
</dbReference>
<keyword evidence="6" id="KW-0814">Transposable element</keyword>
<dbReference type="NCBIfam" id="NF033543">
    <property type="entry name" value="transpos_IS256"/>
    <property type="match status" value="1"/>
</dbReference>
<organism evidence="8 9">
    <name type="scientific">Filimonas zeae</name>
    <dbReference type="NCBI Taxonomy" id="1737353"/>
    <lineage>
        <taxon>Bacteria</taxon>
        <taxon>Pseudomonadati</taxon>
        <taxon>Bacteroidota</taxon>
        <taxon>Chitinophagia</taxon>
        <taxon>Chitinophagales</taxon>
        <taxon>Chitinophagaceae</taxon>
        <taxon>Filimonas</taxon>
    </lineage>
</organism>
<dbReference type="GO" id="GO:0003677">
    <property type="term" value="F:DNA binding"/>
    <property type="evidence" value="ECO:0007669"/>
    <property type="project" value="UniProtKB-UniRule"/>
</dbReference>
<dbReference type="GO" id="GO:0006313">
    <property type="term" value="P:DNA transposition"/>
    <property type="evidence" value="ECO:0007669"/>
    <property type="project" value="UniProtKB-UniRule"/>
</dbReference>
<evidence type="ECO:0000256" key="2">
    <source>
        <dbReference type="ARBA" id="ARBA00010961"/>
    </source>
</evidence>
<proteinExistence type="inferred from homology"/>
<dbReference type="Proteomes" id="UP000627292">
    <property type="component" value="Unassembled WGS sequence"/>
</dbReference>
<evidence type="ECO:0000313" key="9">
    <source>
        <dbReference type="Proteomes" id="UP000627292"/>
    </source>
</evidence>
<reference evidence="8" key="1">
    <citation type="journal article" date="2014" name="Int. J. Syst. Evol. Microbiol.">
        <title>Complete genome sequence of Corynebacterium casei LMG S-19264T (=DSM 44701T), isolated from a smear-ripened cheese.</title>
        <authorList>
            <consortium name="US DOE Joint Genome Institute (JGI-PGF)"/>
            <person name="Walter F."/>
            <person name="Albersmeier A."/>
            <person name="Kalinowski J."/>
            <person name="Ruckert C."/>
        </authorList>
    </citation>
    <scope>NUCLEOTIDE SEQUENCE</scope>
    <source>
        <strain evidence="8">CGMCC 1.15290</strain>
    </source>
</reference>
<accession>A0A917J4B1</accession>
<feature type="region of interest" description="Disordered" evidence="7">
    <location>
        <begin position="56"/>
        <end position="75"/>
    </location>
</feature>
<comment type="similarity">
    <text evidence="2 6">Belongs to the transposase mutator family.</text>
</comment>
<dbReference type="InterPro" id="IPR001207">
    <property type="entry name" value="Transposase_mutator"/>
</dbReference>
<evidence type="ECO:0000256" key="7">
    <source>
        <dbReference type="SAM" id="MobiDB-lite"/>
    </source>
</evidence>
<keyword evidence="3 6" id="KW-0815">Transposition</keyword>
<name>A0A917J4B1_9BACT</name>
<comment type="function">
    <text evidence="1 6">Required for the transposition of the insertion element.</text>
</comment>
<feature type="compositionally biased region" description="Basic residues" evidence="7">
    <location>
        <begin position="66"/>
        <end position="75"/>
    </location>
</feature>
<gene>
    <name evidence="8" type="ORF">GCM10011379_59190</name>
</gene>
<evidence type="ECO:0000256" key="4">
    <source>
        <dbReference type="ARBA" id="ARBA00023125"/>
    </source>
</evidence>
<evidence type="ECO:0000313" key="8">
    <source>
        <dbReference type="EMBL" id="GGH83588.1"/>
    </source>
</evidence>
<dbReference type="AlphaFoldDB" id="A0A917J4B1"/>
<dbReference type="GO" id="GO:0004803">
    <property type="term" value="F:transposase activity"/>
    <property type="evidence" value="ECO:0007669"/>
    <property type="project" value="UniProtKB-UniRule"/>
</dbReference>
<evidence type="ECO:0000256" key="6">
    <source>
        <dbReference type="RuleBase" id="RU365089"/>
    </source>
</evidence>